<dbReference type="Proteomes" id="UP001176961">
    <property type="component" value="Unassembled WGS sequence"/>
</dbReference>
<organism evidence="1 2">
    <name type="scientific">Cylicocyclus nassatus</name>
    <name type="common">Nematode worm</name>
    <dbReference type="NCBI Taxonomy" id="53992"/>
    <lineage>
        <taxon>Eukaryota</taxon>
        <taxon>Metazoa</taxon>
        <taxon>Ecdysozoa</taxon>
        <taxon>Nematoda</taxon>
        <taxon>Chromadorea</taxon>
        <taxon>Rhabditida</taxon>
        <taxon>Rhabditina</taxon>
        <taxon>Rhabditomorpha</taxon>
        <taxon>Strongyloidea</taxon>
        <taxon>Strongylidae</taxon>
        <taxon>Cylicocyclus</taxon>
    </lineage>
</organism>
<gene>
    <name evidence="1" type="ORF">CYNAS_LOCUS12133</name>
</gene>
<proteinExistence type="predicted"/>
<dbReference type="AlphaFoldDB" id="A0AA36GXV6"/>
<name>A0AA36GXV6_CYLNA</name>
<evidence type="ECO:0000313" key="1">
    <source>
        <dbReference type="EMBL" id="CAJ0600150.1"/>
    </source>
</evidence>
<sequence>MDWRTTVEQAVKAGFKTTLTSGHAAGHRWNGSLKKNHQKAYDENQLCFAKQNGFTLGSHDYDVQRITSEEEVGLLRDQLDKYWHVVVIEPNGQ</sequence>
<evidence type="ECO:0000313" key="2">
    <source>
        <dbReference type="Proteomes" id="UP001176961"/>
    </source>
</evidence>
<comment type="caution">
    <text evidence="1">The sequence shown here is derived from an EMBL/GenBank/DDBJ whole genome shotgun (WGS) entry which is preliminary data.</text>
</comment>
<keyword evidence="2" id="KW-1185">Reference proteome</keyword>
<reference evidence="1" key="1">
    <citation type="submission" date="2023-07" db="EMBL/GenBank/DDBJ databases">
        <authorList>
            <consortium name="CYATHOMIX"/>
        </authorList>
    </citation>
    <scope>NUCLEOTIDE SEQUENCE</scope>
    <source>
        <strain evidence="1">N/A</strain>
    </source>
</reference>
<protein>
    <submittedName>
        <fullName evidence="1">Uncharacterized protein</fullName>
    </submittedName>
</protein>
<dbReference type="EMBL" id="CATQJL010000223">
    <property type="protein sequence ID" value="CAJ0600150.1"/>
    <property type="molecule type" value="Genomic_DNA"/>
</dbReference>
<accession>A0AA36GXV6</accession>